<evidence type="ECO:0000313" key="2">
    <source>
        <dbReference type="Proteomes" id="UP000321617"/>
    </source>
</evidence>
<reference evidence="1 2" key="1">
    <citation type="journal article" date="2013" name="Stand. Genomic Sci.">
        <title>Genomic Encyclopedia of Type Strains, Phase I: The one thousand microbial genomes (KMG-I) project.</title>
        <authorList>
            <person name="Kyrpides N.C."/>
            <person name="Woyke T."/>
            <person name="Eisen J.A."/>
            <person name="Garrity G."/>
            <person name="Lilburn T.G."/>
            <person name="Beck B.J."/>
            <person name="Whitman W.B."/>
            <person name="Hugenholtz P."/>
            <person name="Klenk H.P."/>
        </authorList>
    </citation>
    <scope>NUCLEOTIDE SEQUENCE [LARGE SCALE GENOMIC DNA]</scope>
    <source>
        <strain evidence="1 2">DSM 45044</strain>
    </source>
</reference>
<name>A0A562UQX0_9ACTN</name>
<organism evidence="1 2">
    <name type="scientific">Stackebrandtia albiflava</name>
    <dbReference type="NCBI Taxonomy" id="406432"/>
    <lineage>
        <taxon>Bacteria</taxon>
        <taxon>Bacillati</taxon>
        <taxon>Actinomycetota</taxon>
        <taxon>Actinomycetes</taxon>
        <taxon>Glycomycetales</taxon>
        <taxon>Glycomycetaceae</taxon>
        <taxon>Stackebrandtia</taxon>
    </lineage>
</organism>
<dbReference type="RefSeq" id="WP_147143497.1">
    <property type="nucleotide sequence ID" value="NZ_BAABIJ010000005.1"/>
</dbReference>
<gene>
    <name evidence="1" type="ORF">LX16_4787</name>
</gene>
<keyword evidence="2" id="KW-1185">Reference proteome</keyword>
<dbReference type="AlphaFoldDB" id="A0A562UQX0"/>
<dbReference type="OrthoDB" id="279684at2"/>
<dbReference type="Pfam" id="PF08843">
    <property type="entry name" value="AbiEii"/>
    <property type="match status" value="1"/>
</dbReference>
<dbReference type="GO" id="GO:0016740">
    <property type="term" value="F:transferase activity"/>
    <property type="evidence" value="ECO:0007669"/>
    <property type="project" value="UniProtKB-KW"/>
</dbReference>
<evidence type="ECO:0000313" key="1">
    <source>
        <dbReference type="EMBL" id="TWJ08004.1"/>
    </source>
</evidence>
<dbReference type="EMBL" id="VLLL01000009">
    <property type="protein sequence ID" value="TWJ08004.1"/>
    <property type="molecule type" value="Genomic_DNA"/>
</dbReference>
<sequence length="543" mass="60231">MTDYQGDFDVHITLWGRGVDGVAGFAARHGLKYVDIRLERGERPRQEMVTFTGSGTLRQVEERAREWSAKAAAENLHLDRVKIEAAPWNAGVPVTEAEAADDPPERYFEHHVKLLLPDDSVSRLIALADLVTPHHAHLSHNARRHRDDGGHERFVTQRCHRVGQETARGRLAALIETLRGTGHDILEVEEEYVVVDSKLRLDDGWIHDPAETDADGYTERHRAYEDQARTAPAGTPGYPATYRPVNAPGVTYRGVFDPALLHLSRAYRHGEPVFTDSATETAWRSTRRALMKHLLGLIAASPWSETVVLRGSVTLSAWLGNAAREPGDLDFVVVPDTLLVEDAGFLDDLTALVRRDPGPGTVVGDVAVEEIWAYERASGRRMVFPFRPEGLPEIAVQADFVFREPLPVPPEPLEIPGVDRPMLAATAPLSLAWKLLWLETDMHPQGKDLYDAVLLAEHTTAGPDLVRGVLARELGDSAADFTPRSVLQWDVDWANFVEEYPAVQGDRRSWLRRLAVALDHGWRGDAGHLTGHGLSGVRETAGR</sequence>
<dbReference type="Proteomes" id="UP000321617">
    <property type="component" value="Unassembled WGS sequence"/>
</dbReference>
<accession>A0A562UQX0</accession>
<keyword evidence="1" id="KW-0808">Transferase</keyword>
<dbReference type="InterPro" id="IPR014942">
    <property type="entry name" value="AbiEii"/>
</dbReference>
<comment type="caution">
    <text evidence="1">The sequence shown here is derived from an EMBL/GenBank/DDBJ whole genome shotgun (WGS) entry which is preliminary data.</text>
</comment>
<protein>
    <submittedName>
        <fullName evidence="1">Nucleotidyltransferase AbiEii toxin of type IV toxin-antitoxin system</fullName>
    </submittedName>
</protein>
<proteinExistence type="predicted"/>